<evidence type="ECO:0000256" key="5">
    <source>
        <dbReference type="ARBA" id="ARBA00023015"/>
    </source>
</evidence>
<protein>
    <recommendedName>
        <fullName evidence="10">TFIID subunit TAF5 NTD2 domain-containing protein</fullName>
    </recommendedName>
</protein>
<evidence type="ECO:0000256" key="9">
    <source>
        <dbReference type="SAM" id="MobiDB-lite"/>
    </source>
</evidence>
<dbReference type="PRINTS" id="PR00320">
    <property type="entry name" value="GPROTEINBRPT"/>
</dbReference>
<dbReference type="PROSITE" id="PS50294">
    <property type="entry name" value="WD_REPEATS_REGION"/>
    <property type="match status" value="5"/>
</dbReference>
<dbReference type="InterPro" id="IPR015943">
    <property type="entry name" value="WD40/YVTN_repeat-like_dom_sf"/>
</dbReference>
<gene>
    <name evidence="11" type="primary">TAF5L_0</name>
    <name evidence="11" type="ORF">TNCT_707121</name>
</gene>
<dbReference type="AlphaFoldDB" id="A0A8X6FQA9"/>
<feature type="region of interest" description="Disordered" evidence="9">
    <location>
        <begin position="216"/>
        <end position="254"/>
    </location>
</feature>
<evidence type="ECO:0000313" key="12">
    <source>
        <dbReference type="Proteomes" id="UP000887116"/>
    </source>
</evidence>
<name>A0A8X6FQA9_TRICU</name>
<dbReference type="Gene3D" id="1.25.40.500">
    <property type="entry name" value="TFIID subunit TAF5, NTD2 domain"/>
    <property type="match status" value="1"/>
</dbReference>
<dbReference type="PANTHER" id="PTHR19879">
    <property type="entry name" value="TRANSCRIPTION INITIATION FACTOR TFIID"/>
    <property type="match status" value="1"/>
</dbReference>
<dbReference type="Pfam" id="PF04494">
    <property type="entry name" value="TFIID_NTD2"/>
    <property type="match status" value="1"/>
</dbReference>
<dbReference type="SUPFAM" id="SSF50978">
    <property type="entry name" value="WD40 repeat-like"/>
    <property type="match status" value="1"/>
</dbReference>
<keyword evidence="7" id="KW-0539">Nucleus</keyword>
<keyword evidence="6" id="KW-0804">Transcription</keyword>
<evidence type="ECO:0000256" key="3">
    <source>
        <dbReference type="ARBA" id="ARBA00022574"/>
    </source>
</evidence>
<evidence type="ECO:0000313" key="11">
    <source>
        <dbReference type="EMBL" id="GFQ86557.1"/>
    </source>
</evidence>
<dbReference type="SUPFAM" id="SSF160897">
    <property type="entry name" value="Taf5 N-terminal domain-like"/>
    <property type="match status" value="1"/>
</dbReference>
<evidence type="ECO:0000256" key="6">
    <source>
        <dbReference type="ARBA" id="ARBA00023163"/>
    </source>
</evidence>
<feature type="repeat" description="WD" evidence="8">
    <location>
        <begin position="475"/>
        <end position="516"/>
    </location>
</feature>
<dbReference type="PROSITE" id="PS00678">
    <property type="entry name" value="WD_REPEATS_1"/>
    <property type="match status" value="2"/>
</dbReference>
<keyword evidence="3 8" id="KW-0853">WD repeat</keyword>
<evidence type="ECO:0000259" key="10">
    <source>
        <dbReference type="Pfam" id="PF04494"/>
    </source>
</evidence>
<comment type="caution">
    <text evidence="11">The sequence shown here is derived from an EMBL/GenBank/DDBJ whole genome shotgun (WGS) entry which is preliminary data.</text>
</comment>
<feature type="compositionally biased region" description="Basic and acidic residues" evidence="9">
    <location>
        <begin position="242"/>
        <end position="254"/>
    </location>
</feature>
<feature type="repeat" description="WD" evidence="8">
    <location>
        <begin position="433"/>
        <end position="474"/>
    </location>
</feature>
<evidence type="ECO:0000256" key="7">
    <source>
        <dbReference type="ARBA" id="ARBA00023242"/>
    </source>
</evidence>
<keyword evidence="5" id="KW-0805">Transcription regulation</keyword>
<dbReference type="EMBL" id="BMAO01033029">
    <property type="protein sequence ID" value="GFQ86557.1"/>
    <property type="molecule type" value="Genomic_DNA"/>
</dbReference>
<dbReference type="GO" id="GO:0006367">
    <property type="term" value="P:transcription initiation at RNA polymerase II promoter"/>
    <property type="evidence" value="ECO:0007669"/>
    <property type="project" value="TreeGrafter"/>
</dbReference>
<sequence>MVIGKEANGIVDRKPMLSYEPTKELNAMTSSSDTAGNCSASCNTTVSNPLPNDLMTIKEYDGLIKFIKKTADPVKCELVQFLYPLYVYIYLILLKRKKHLEARKFFSTYSQLFLNAEGYKNVIEDLFKFKNYHEPKKHSYFKNFYVNKYVIKASEDNLKLLEAYFQVEKCASLLSIIESHFQVEVVKKSDYNADSVNIDNEKDFVNESSETLENKKCHSSRNADSVNINNEKDSVNESSETLEDRNFHSSKNEDSREACNESQLELCNRFYTISCGKVNVCSADIDKDNKLLACGFENSKIYVWNIESSSMDLSKQPKKRSKKKQKTKKSKLNDERTVLEYSAELQGILKGHQSSVYGLSYSSLHDVLLSCSGDTTVRAWSTKNFETVNVYKDHEYPVWDVTVSPNGAYFATASMDFTARLWSFEHSYSLRIFTDHSSDVDCVKFHPLSKYLATASAKKVIQLWSLNDAHSVRCFTGHNSFINSIAFAPNGLQMASADDDGNIIIWDLGSGRILKTILAHTSRILNISYNKNNSFIASGGCDRFLRVWDVNFTPIKKESYSAIKRKRKAAQIEGKIDSYALKSVLHYVNFYKDNTLISVGTPAR</sequence>
<dbReference type="Pfam" id="PF00400">
    <property type="entry name" value="WD40"/>
    <property type="match status" value="6"/>
</dbReference>
<evidence type="ECO:0000256" key="2">
    <source>
        <dbReference type="ARBA" id="ARBA00009435"/>
    </source>
</evidence>
<keyword evidence="12" id="KW-1185">Reference proteome</keyword>
<feature type="repeat" description="WD" evidence="8">
    <location>
        <begin position="349"/>
        <end position="390"/>
    </location>
</feature>
<feature type="compositionally biased region" description="Polar residues" evidence="9">
    <location>
        <begin position="220"/>
        <end position="229"/>
    </location>
</feature>
<accession>A0A8X6FQA9</accession>
<dbReference type="OrthoDB" id="10266330at2759"/>
<dbReference type="InterPro" id="IPR007582">
    <property type="entry name" value="TFIID_NTD2"/>
</dbReference>
<proteinExistence type="inferred from homology"/>
<comment type="subcellular location">
    <subcellularLocation>
        <location evidence="1">Nucleus</location>
    </subcellularLocation>
</comment>
<dbReference type="InterPro" id="IPR020472">
    <property type="entry name" value="WD40_PAC1"/>
</dbReference>
<evidence type="ECO:0000256" key="4">
    <source>
        <dbReference type="ARBA" id="ARBA00022737"/>
    </source>
</evidence>
<dbReference type="GO" id="GO:0016251">
    <property type="term" value="F:RNA polymerase II general transcription initiation factor activity"/>
    <property type="evidence" value="ECO:0007669"/>
    <property type="project" value="TreeGrafter"/>
</dbReference>
<feature type="domain" description="TFIID subunit TAF5 NTD2" evidence="10">
    <location>
        <begin position="57"/>
        <end position="180"/>
    </location>
</feature>
<dbReference type="InterPro" id="IPR019775">
    <property type="entry name" value="WD40_repeat_CS"/>
</dbReference>
<evidence type="ECO:0000256" key="8">
    <source>
        <dbReference type="PROSITE-ProRule" id="PRU00221"/>
    </source>
</evidence>
<evidence type="ECO:0000256" key="1">
    <source>
        <dbReference type="ARBA" id="ARBA00004123"/>
    </source>
</evidence>
<dbReference type="SMART" id="SM00320">
    <property type="entry name" value="WD40"/>
    <property type="match status" value="6"/>
</dbReference>
<comment type="similarity">
    <text evidence="2">Belongs to the WD repeat TAF5 family.</text>
</comment>
<feature type="repeat" description="WD" evidence="8">
    <location>
        <begin position="391"/>
        <end position="432"/>
    </location>
</feature>
<dbReference type="PANTHER" id="PTHR19879:SF7">
    <property type="entry name" value="PROTEASOMAL ATPASE-ASSOCIATED FACTOR 1"/>
    <property type="match status" value="1"/>
</dbReference>
<keyword evidence="4" id="KW-0677">Repeat</keyword>
<dbReference type="CDD" id="cd00200">
    <property type="entry name" value="WD40"/>
    <property type="match status" value="1"/>
</dbReference>
<dbReference type="Gene3D" id="2.130.10.10">
    <property type="entry name" value="YVTN repeat-like/Quinoprotein amine dehydrogenase"/>
    <property type="match status" value="2"/>
</dbReference>
<dbReference type="Proteomes" id="UP000887116">
    <property type="component" value="Unassembled WGS sequence"/>
</dbReference>
<dbReference type="PROSITE" id="PS50082">
    <property type="entry name" value="WD_REPEATS_2"/>
    <property type="match status" value="5"/>
</dbReference>
<dbReference type="InterPro" id="IPR001680">
    <property type="entry name" value="WD40_rpt"/>
</dbReference>
<feature type="repeat" description="WD" evidence="8">
    <location>
        <begin position="517"/>
        <end position="551"/>
    </location>
</feature>
<dbReference type="InterPro" id="IPR036322">
    <property type="entry name" value="WD40_repeat_dom_sf"/>
</dbReference>
<dbReference type="GO" id="GO:0005669">
    <property type="term" value="C:transcription factor TFIID complex"/>
    <property type="evidence" value="ECO:0007669"/>
    <property type="project" value="TreeGrafter"/>
</dbReference>
<organism evidence="11 12">
    <name type="scientific">Trichonephila clavata</name>
    <name type="common">Joro spider</name>
    <name type="synonym">Nephila clavata</name>
    <dbReference type="NCBI Taxonomy" id="2740835"/>
    <lineage>
        <taxon>Eukaryota</taxon>
        <taxon>Metazoa</taxon>
        <taxon>Ecdysozoa</taxon>
        <taxon>Arthropoda</taxon>
        <taxon>Chelicerata</taxon>
        <taxon>Arachnida</taxon>
        <taxon>Araneae</taxon>
        <taxon>Araneomorphae</taxon>
        <taxon>Entelegynae</taxon>
        <taxon>Araneoidea</taxon>
        <taxon>Nephilidae</taxon>
        <taxon>Trichonephila</taxon>
    </lineage>
</organism>
<reference evidence="11" key="1">
    <citation type="submission" date="2020-07" db="EMBL/GenBank/DDBJ databases">
        <title>Multicomponent nature underlies the extraordinary mechanical properties of spider dragline silk.</title>
        <authorList>
            <person name="Kono N."/>
            <person name="Nakamura H."/>
            <person name="Mori M."/>
            <person name="Yoshida Y."/>
            <person name="Ohtoshi R."/>
            <person name="Malay A.D."/>
            <person name="Moran D.A.P."/>
            <person name="Tomita M."/>
            <person name="Numata K."/>
            <person name="Arakawa K."/>
        </authorList>
    </citation>
    <scope>NUCLEOTIDE SEQUENCE</scope>
</reference>
<dbReference type="InterPro" id="IPR037264">
    <property type="entry name" value="TFIID_NTD2_sf"/>
</dbReference>